<evidence type="ECO:0000313" key="1">
    <source>
        <dbReference type="EMBL" id="REE00071.1"/>
    </source>
</evidence>
<reference evidence="1 2" key="1">
    <citation type="submission" date="2018-07" db="EMBL/GenBank/DDBJ databases">
        <title>Genomic Encyclopedia of Type Strains, Phase IV (KMG-IV): sequencing the most valuable type-strain genomes for metagenomic binning, comparative biology and taxonomic classification.</title>
        <authorList>
            <person name="Goeker M."/>
        </authorList>
    </citation>
    <scope>NUCLEOTIDE SEQUENCE [LARGE SCALE GENOMIC DNA]</scope>
    <source>
        <strain evidence="1 2">DSM 4134</strain>
    </source>
</reference>
<keyword evidence="2" id="KW-1185">Reference proteome</keyword>
<dbReference type="EMBL" id="QREG01000006">
    <property type="protein sequence ID" value="REE00071.1"/>
    <property type="molecule type" value="Genomic_DNA"/>
</dbReference>
<dbReference type="AlphaFoldDB" id="A0A3D9L3N3"/>
<sequence length="226" mass="26244">MRPLRYLTFALFAFNILFVIDAFQQAVQPVTLTQTAIEPVICLFNSKLYLQEEDYDRSQQELSTAIRKMYLLRDRLNHKSGQELVDEVLPSLVKMRDAYLSRVPDTEMVNDCYVRALLAMAYLQVEHALACVGEENKADELNKSLRKAMYITKKALILSEGTKKDYEIDIYASMYEVLKSKHLSDTYQQKTLTGILHEIRDLEVTFDHAPMQYSLANQDGYEQRNH</sequence>
<gene>
    <name evidence="1" type="ORF">C7460_1068</name>
</gene>
<accession>A0A3D9L3N3</accession>
<dbReference type="RefSeq" id="WP_115867606.1">
    <property type="nucleotide sequence ID" value="NZ_QREG01000006.1"/>
</dbReference>
<organism evidence="1 2">
    <name type="scientific">Marinoscillum furvescens DSM 4134</name>
    <dbReference type="NCBI Taxonomy" id="1122208"/>
    <lineage>
        <taxon>Bacteria</taxon>
        <taxon>Pseudomonadati</taxon>
        <taxon>Bacteroidota</taxon>
        <taxon>Cytophagia</taxon>
        <taxon>Cytophagales</taxon>
        <taxon>Reichenbachiellaceae</taxon>
        <taxon>Marinoscillum</taxon>
    </lineage>
</organism>
<dbReference type="Proteomes" id="UP000256779">
    <property type="component" value="Unassembled WGS sequence"/>
</dbReference>
<evidence type="ECO:0000313" key="2">
    <source>
        <dbReference type="Proteomes" id="UP000256779"/>
    </source>
</evidence>
<proteinExistence type="predicted"/>
<comment type="caution">
    <text evidence="1">The sequence shown here is derived from an EMBL/GenBank/DDBJ whole genome shotgun (WGS) entry which is preliminary data.</text>
</comment>
<protein>
    <submittedName>
        <fullName evidence="1">Uncharacterized protein</fullName>
    </submittedName>
</protein>
<name>A0A3D9L3N3_MARFU</name>